<dbReference type="SUPFAM" id="SSF55874">
    <property type="entry name" value="ATPase domain of HSP90 chaperone/DNA topoisomerase II/histidine kinase"/>
    <property type="match status" value="1"/>
</dbReference>
<dbReference type="InterPro" id="IPR036890">
    <property type="entry name" value="HATPase_C_sf"/>
</dbReference>
<dbReference type="PANTHER" id="PTHR24421:SF10">
    <property type="entry name" value="NITRATE_NITRITE SENSOR PROTEIN NARQ"/>
    <property type="match status" value="1"/>
</dbReference>
<evidence type="ECO:0000256" key="6">
    <source>
        <dbReference type="ARBA" id="ARBA00022777"/>
    </source>
</evidence>
<evidence type="ECO:0000259" key="10">
    <source>
        <dbReference type="SMART" id="SM00387"/>
    </source>
</evidence>
<keyword evidence="9" id="KW-0812">Transmembrane</keyword>
<keyword evidence="5" id="KW-0547">Nucleotide-binding</keyword>
<keyword evidence="4" id="KW-0808">Transferase</keyword>
<sequence length="404" mass="41973">MDLRSAVRGLGVLLLSLATGLPALVALPLVVVNCLLVVLGVGIFVLPAAAAGLHRWTEWERRRAGRHLGVQVDPIGSATGFKQVLRSPVTRRDLRWLVVHALFGVVVGLLGLVATIGVPSALVSLALWPFIPDISLLGVHPSGWGNAIVLAAGQIVLAGALFAWGVPPLARAQARVSLRLLTPPESEIEAQRLAERVDELAETRAGALEAHGAELRRIERDLHDGTQAQLVSIALRLGIAEKAAAEDPETALRLVREARGGAEEAMAGLRDVVRTLYPPILADRGLAGAVSALGARCAVTTEVSVGDLGEVPAAVEAAAYFVVAESLTNVAKHSGAERATVVLTREAGELRVEVGDDGAGGATEGRGTGLTGIRQRVAALDGRTSVHSPAGGPTRIEVALPCGF</sequence>
<dbReference type="RefSeq" id="WP_093352439.1">
    <property type="nucleotide sequence ID" value="NZ_FNVB01000010.1"/>
</dbReference>
<evidence type="ECO:0000313" key="12">
    <source>
        <dbReference type="EMBL" id="SFD58937.1"/>
    </source>
</evidence>
<accession>A0A1H6EE24</accession>
<dbReference type="Gene3D" id="1.20.5.1930">
    <property type="match status" value="1"/>
</dbReference>
<dbReference type="GO" id="GO:0016020">
    <property type="term" value="C:membrane"/>
    <property type="evidence" value="ECO:0007669"/>
    <property type="project" value="InterPro"/>
</dbReference>
<evidence type="ECO:0000313" key="11">
    <source>
        <dbReference type="EMBL" id="SEG95216.1"/>
    </source>
</evidence>
<evidence type="ECO:0000256" key="9">
    <source>
        <dbReference type="SAM" id="Phobius"/>
    </source>
</evidence>
<dbReference type="InterPro" id="IPR050482">
    <property type="entry name" value="Sensor_HK_TwoCompSys"/>
</dbReference>
<keyword evidence="3" id="KW-0597">Phosphoprotein</keyword>
<dbReference type="PANTHER" id="PTHR24421">
    <property type="entry name" value="NITRATE/NITRITE SENSOR PROTEIN NARX-RELATED"/>
    <property type="match status" value="1"/>
</dbReference>
<dbReference type="Pfam" id="PF13796">
    <property type="entry name" value="Sensor"/>
    <property type="match status" value="1"/>
</dbReference>
<keyword evidence="8" id="KW-0902">Two-component regulatory system</keyword>
<keyword evidence="9" id="KW-0472">Membrane</keyword>
<accession>A0A1I1TK93</accession>
<comment type="catalytic activity">
    <reaction evidence="1">
        <text>ATP + protein L-histidine = ADP + protein N-phospho-L-histidine.</text>
        <dbReference type="EC" id="2.7.13.3"/>
    </reaction>
</comment>
<dbReference type="CDD" id="cd16917">
    <property type="entry name" value="HATPase_UhpB-NarQ-NarX-like"/>
    <property type="match status" value="1"/>
</dbReference>
<evidence type="ECO:0000313" key="13">
    <source>
        <dbReference type="Proteomes" id="UP000199690"/>
    </source>
</evidence>
<dbReference type="InterPro" id="IPR011712">
    <property type="entry name" value="Sig_transdc_His_kin_sub3_dim/P"/>
</dbReference>
<dbReference type="EMBL" id="FOME01000005">
    <property type="protein sequence ID" value="SFD58937.1"/>
    <property type="molecule type" value="Genomic_DNA"/>
</dbReference>
<dbReference type="EMBL" id="FNVB01000010">
    <property type="protein sequence ID" value="SEG95216.1"/>
    <property type="molecule type" value="Genomic_DNA"/>
</dbReference>
<evidence type="ECO:0000256" key="1">
    <source>
        <dbReference type="ARBA" id="ARBA00000085"/>
    </source>
</evidence>
<dbReference type="GO" id="GO:0046983">
    <property type="term" value="F:protein dimerization activity"/>
    <property type="evidence" value="ECO:0007669"/>
    <property type="project" value="InterPro"/>
</dbReference>
<gene>
    <name evidence="11" type="ORF">SAMN02982929_06124</name>
    <name evidence="12" type="ORF">SAMN05216506_105162</name>
</gene>
<evidence type="ECO:0000256" key="8">
    <source>
        <dbReference type="ARBA" id="ARBA00023012"/>
    </source>
</evidence>
<keyword evidence="7" id="KW-0067">ATP-binding</keyword>
<evidence type="ECO:0000256" key="2">
    <source>
        <dbReference type="ARBA" id="ARBA00012438"/>
    </source>
</evidence>
<evidence type="ECO:0000256" key="3">
    <source>
        <dbReference type="ARBA" id="ARBA00022553"/>
    </source>
</evidence>
<evidence type="ECO:0000256" key="7">
    <source>
        <dbReference type="ARBA" id="ARBA00022840"/>
    </source>
</evidence>
<keyword evidence="9" id="KW-1133">Transmembrane helix</keyword>
<dbReference type="GO" id="GO:0005524">
    <property type="term" value="F:ATP binding"/>
    <property type="evidence" value="ECO:0007669"/>
    <property type="project" value="UniProtKB-KW"/>
</dbReference>
<dbReference type="InterPro" id="IPR025828">
    <property type="entry name" value="Put_sensor_dom"/>
</dbReference>
<dbReference type="Pfam" id="PF07730">
    <property type="entry name" value="HisKA_3"/>
    <property type="match status" value="1"/>
</dbReference>
<dbReference type="GO" id="GO:0000155">
    <property type="term" value="F:phosphorelay sensor kinase activity"/>
    <property type="evidence" value="ECO:0007669"/>
    <property type="project" value="InterPro"/>
</dbReference>
<dbReference type="Pfam" id="PF02518">
    <property type="entry name" value="HATPase_c"/>
    <property type="match status" value="1"/>
</dbReference>
<reference evidence="11" key="1">
    <citation type="submission" date="2016-10" db="EMBL/GenBank/DDBJ databases">
        <authorList>
            <person name="de Groot N.N."/>
        </authorList>
    </citation>
    <scope>NUCLEOTIDE SEQUENCE [LARGE SCALE GENOMIC DNA]</scope>
    <source>
        <strain evidence="11">ATCC 20501</strain>
    </source>
</reference>
<evidence type="ECO:0000256" key="4">
    <source>
        <dbReference type="ARBA" id="ARBA00022679"/>
    </source>
</evidence>
<evidence type="ECO:0000313" key="14">
    <source>
        <dbReference type="Proteomes" id="UP000236729"/>
    </source>
</evidence>
<dbReference type="InterPro" id="IPR003594">
    <property type="entry name" value="HATPase_dom"/>
</dbReference>
<protein>
    <recommendedName>
        <fullName evidence="2">histidine kinase</fullName>
        <ecNumber evidence="2">2.7.13.3</ecNumber>
    </recommendedName>
</protein>
<dbReference type="Gene3D" id="3.30.565.10">
    <property type="entry name" value="Histidine kinase-like ATPase, C-terminal domain"/>
    <property type="match status" value="1"/>
</dbReference>
<dbReference type="Proteomes" id="UP000199690">
    <property type="component" value="Unassembled WGS sequence"/>
</dbReference>
<feature type="transmembrane region" description="Helical" evidence="9">
    <location>
        <begin position="36"/>
        <end position="56"/>
    </location>
</feature>
<evidence type="ECO:0000256" key="5">
    <source>
        <dbReference type="ARBA" id="ARBA00022741"/>
    </source>
</evidence>
<dbReference type="SMART" id="SM00387">
    <property type="entry name" value="HATPase_c"/>
    <property type="match status" value="1"/>
</dbReference>
<dbReference type="EC" id="2.7.13.3" evidence="2"/>
<name>A0A1H6EE24_9PSEU</name>
<dbReference type="Proteomes" id="UP000236729">
    <property type="component" value="Unassembled WGS sequence"/>
</dbReference>
<keyword evidence="13" id="KW-1185">Reference proteome</keyword>
<proteinExistence type="predicted"/>
<dbReference type="SMR" id="A0A1H6EE24"/>
<reference evidence="13 14" key="2">
    <citation type="submission" date="2016-10" db="EMBL/GenBank/DDBJ databases">
        <authorList>
            <person name="Varghese N."/>
            <person name="Submissions S."/>
        </authorList>
    </citation>
    <scope>NUCLEOTIDE SEQUENCE [LARGE SCALE GENOMIC DNA]</scope>
    <source>
        <strain evidence="14">ATCC 20501</strain>
        <strain evidence="12 13">CGMCC 4.3529</strain>
    </source>
</reference>
<organism evidence="11 14">
    <name type="scientific">Saccharopolyspora kobensis</name>
    <dbReference type="NCBI Taxonomy" id="146035"/>
    <lineage>
        <taxon>Bacteria</taxon>
        <taxon>Bacillati</taxon>
        <taxon>Actinomycetota</taxon>
        <taxon>Actinomycetes</taxon>
        <taxon>Pseudonocardiales</taxon>
        <taxon>Pseudonocardiaceae</taxon>
        <taxon>Saccharopolyspora</taxon>
    </lineage>
</organism>
<feature type="transmembrane region" description="Helical" evidence="9">
    <location>
        <begin position="148"/>
        <end position="170"/>
    </location>
</feature>
<feature type="transmembrane region" description="Helical" evidence="9">
    <location>
        <begin position="96"/>
        <end position="128"/>
    </location>
</feature>
<feature type="domain" description="Histidine kinase/HSP90-like ATPase" evidence="10">
    <location>
        <begin position="314"/>
        <end position="404"/>
    </location>
</feature>
<dbReference type="AlphaFoldDB" id="A0A1H6EE24"/>
<keyword evidence="6 11" id="KW-0418">Kinase</keyword>